<protein>
    <submittedName>
        <fullName evidence="9">Aminotransferase, LLPSF_NHT_00031 family</fullName>
    </submittedName>
</protein>
<dbReference type="InterPro" id="IPR026385">
    <property type="entry name" value="LegC-like"/>
</dbReference>
<accession>A0A1W1YT33</accession>
<evidence type="ECO:0000313" key="9">
    <source>
        <dbReference type="EMBL" id="SMC39380.1"/>
    </source>
</evidence>
<proteinExistence type="inferred from homology"/>
<dbReference type="PANTHER" id="PTHR30244">
    <property type="entry name" value="TRANSAMINASE"/>
    <property type="match status" value="1"/>
</dbReference>
<dbReference type="GO" id="GO:0000271">
    <property type="term" value="P:polysaccharide biosynthetic process"/>
    <property type="evidence" value="ECO:0007669"/>
    <property type="project" value="TreeGrafter"/>
</dbReference>
<feature type="active site" description="Proton acceptor" evidence="6">
    <location>
        <position position="204"/>
    </location>
</feature>
<comment type="similarity">
    <text evidence="5 8">Belongs to the DegT/DnrJ/EryC1 family.</text>
</comment>
<dbReference type="InterPro" id="IPR015424">
    <property type="entry name" value="PyrdxlP-dep_Trfase"/>
</dbReference>
<evidence type="ECO:0000256" key="6">
    <source>
        <dbReference type="PIRSR" id="PIRSR000390-1"/>
    </source>
</evidence>
<dbReference type="STRING" id="112901.SAMN04488500_102175"/>
<dbReference type="Gene3D" id="3.90.1150.10">
    <property type="entry name" value="Aspartate Aminotransferase, domain 1"/>
    <property type="match status" value="1"/>
</dbReference>
<dbReference type="NCBIfam" id="TIGR04181">
    <property type="entry name" value="NHT_00031"/>
    <property type="match status" value="1"/>
</dbReference>
<feature type="modified residue" description="N6-(pyridoxal phosphate)lysine" evidence="7">
    <location>
        <position position="204"/>
    </location>
</feature>
<dbReference type="RefSeq" id="WP_084574081.1">
    <property type="nucleotide sequence ID" value="NZ_CP155572.1"/>
</dbReference>
<dbReference type="FunFam" id="3.40.640.10:FF:000090">
    <property type="entry name" value="Pyridoxal phosphate-dependent aminotransferase"/>
    <property type="match status" value="1"/>
</dbReference>
<dbReference type="InterPro" id="IPR015422">
    <property type="entry name" value="PyrdxlP-dep_Trfase_small"/>
</dbReference>
<dbReference type="GO" id="GO:0030170">
    <property type="term" value="F:pyridoxal phosphate binding"/>
    <property type="evidence" value="ECO:0007669"/>
    <property type="project" value="TreeGrafter"/>
</dbReference>
<evidence type="ECO:0000256" key="5">
    <source>
        <dbReference type="ARBA" id="ARBA00037999"/>
    </source>
</evidence>
<evidence type="ECO:0000256" key="8">
    <source>
        <dbReference type="RuleBase" id="RU004508"/>
    </source>
</evidence>
<keyword evidence="10" id="KW-1185">Reference proteome</keyword>
<evidence type="ECO:0000256" key="4">
    <source>
        <dbReference type="ARBA" id="ARBA00022898"/>
    </source>
</evidence>
<evidence type="ECO:0000256" key="7">
    <source>
        <dbReference type="PIRSR" id="PIRSR000390-2"/>
    </source>
</evidence>
<dbReference type="PANTHER" id="PTHR30244:SF30">
    <property type="entry name" value="BLR5990 PROTEIN"/>
    <property type="match status" value="1"/>
</dbReference>
<reference evidence="9 10" key="1">
    <citation type="submission" date="2017-04" db="EMBL/GenBank/DDBJ databases">
        <authorList>
            <person name="Afonso C.L."/>
            <person name="Miller P.J."/>
            <person name="Scott M.A."/>
            <person name="Spackman E."/>
            <person name="Goraichik I."/>
            <person name="Dimitrov K.M."/>
            <person name="Suarez D.L."/>
            <person name="Swayne D.E."/>
        </authorList>
    </citation>
    <scope>NUCLEOTIDE SEQUENCE [LARGE SCALE GENOMIC DNA]</scope>
    <source>
        <strain evidence="9 10">DSM 5090</strain>
    </source>
</reference>
<name>A0A1W1YT33_9FIRM</name>
<dbReference type="PIRSF" id="PIRSF000390">
    <property type="entry name" value="PLP_StrS"/>
    <property type="match status" value="1"/>
</dbReference>
<evidence type="ECO:0000256" key="2">
    <source>
        <dbReference type="ARBA" id="ARBA00022576"/>
    </source>
</evidence>
<dbReference type="InterPro" id="IPR000653">
    <property type="entry name" value="DegT/StrS_aminotransferase"/>
</dbReference>
<dbReference type="CDD" id="cd00616">
    <property type="entry name" value="AHBA_syn"/>
    <property type="match status" value="1"/>
</dbReference>
<dbReference type="OrthoDB" id="9810913at2"/>
<sequence length="389" mass="43476">MKKCIPLSVPNLKGNELEYVTKAVEDEWVSSGGPYITAFEKGITEYVGAQGAVACQSGTAGLHLAMIVSGIGAGDEVIVPALTFIATVNPVKYTGAEPIFMDCDDSLCMDMSKVEQFCAEGCKFNGEKLINNRTEKQVKAIVVVHLFGNIADMDKLMEIADKYNLIVIEDSTEALGSYVTKGKYTGKFAGTIGKIGVYSFNGNKILTTGGGGMIVSDDEAILRRARHLSTQAKSDELYYIHDEIGYNYRMTNLQAALGLAQLEQLENFIKTKKENYYLYKERISKIPGLSILNFKDENRTNFWFYSLKCEEEYVLNRDEIIQYLSSKGIQSRPIWGLISEQKGYLNNQAYKIEKAKYYLKHIVNIPCSSNLTKEDVLYVVECLTNPELK</sequence>
<organism evidence="9 10">
    <name type="scientific">Sporomusa malonica</name>
    <dbReference type="NCBI Taxonomy" id="112901"/>
    <lineage>
        <taxon>Bacteria</taxon>
        <taxon>Bacillati</taxon>
        <taxon>Bacillota</taxon>
        <taxon>Negativicutes</taxon>
        <taxon>Selenomonadales</taxon>
        <taxon>Sporomusaceae</taxon>
        <taxon>Sporomusa</taxon>
    </lineage>
</organism>
<dbReference type="GO" id="GO:0008483">
    <property type="term" value="F:transaminase activity"/>
    <property type="evidence" value="ECO:0007669"/>
    <property type="project" value="UniProtKB-KW"/>
</dbReference>
<comment type="cofactor">
    <cofactor evidence="1">
        <name>pyridoxal 5'-phosphate</name>
        <dbReference type="ChEBI" id="CHEBI:597326"/>
    </cofactor>
</comment>
<evidence type="ECO:0000256" key="1">
    <source>
        <dbReference type="ARBA" id="ARBA00001933"/>
    </source>
</evidence>
<gene>
    <name evidence="9" type="ORF">SAMN04488500_102175</name>
</gene>
<keyword evidence="3 9" id="KW-0808">Transferase</keyword>
<dbReference type="Gene3D" id="3.40.640.10">
    <property type="entry name" value="Type I PLP-dependent aspartate aminotransferase-like (Major domain)"/>
    <property type="match status" value="1"/>
</dbReference>
<keyword evidence="4 7" id="KW-0663">Pyridoxal phosphate</keyword>
<dbReference type="SUPFAM" id="SSF53383">
    <property type="entry name" value="PLP-dependent transferases"/>
    <property type="match status" value="1"/>
</dbReference>
<dbReference type="EMBL" id="FWXI01000002">
    <property type="protein sequence ID" value="SMC39380.1"/>
    <property type="molecule type" value="Genomic_DNA"/>
</dbReference>
<evidence type="ECO:0000313" key="10">
    <source>
        <dbReference type="Proteomes" id="UP000192738"/>
    </source>
</evidence>
<dbReference type="AlphaFoldDB" id="A0A1W1YT33"/>
<keyword evidence="2 9" id="KW-0032">Aminotransferase</keyword>
<dbReference type="Pfam" id="PF01041">
    <property type="entry name" value="DegT_DnrJ_EryC1"/>
    <property type="match status" value="1"/>
</dbReference>
<dbReference type="Proteomes" id="UP000192738">
    <property type="component" value="Unassembled WGS sequence"/>
</dbReference>
<dbReference type="InterPro" id="IPR015421">
    <property type="entry name" value="PyrdxlP-dep_Trfase_major"/>
</dbReference>
<evidence type="ECO:0000256" key="3">
    <source>
        <dbReference type="ARBA" id="ARBA00022679"/>
    </source>
</evidence>